<proteinExistence type="inferred from homology"/>
<evidence type="ECO:0000313" key="14">
    <source>
        <dbReference type="Proteomes" id="UP000011658"/>
    </source>
</evidence>
<evidence type="ECO:0000256" key="2">
    <source>
        <dbReference type="ARBA" id="ARBA00004170"/>
    </source>
</evidence>
<evidence type="ECO:0000256" key="5">
    <source>
        <dbReference type="ARBA" id="ARBA00022448"/>
    </source>
</evidence>
<dbReference type="STRING" id="1208921.ST1E_0295"/>
<dbReference type="PATRIC" id="fig|1208921.3.peg.55"/>
<evidence type="ECO:0000256" key="9">
    <source>
        <dbReference type="ARBA" id="ARBA00023136"/>
    </source>
</evidence>
<dbReference type="Pfam" id="PF00231">
    <property type="entry name" value="ATP-synt"/>
    <property type="match status" value="1"/>
</dbReference>
<dbReference type="CDD" id="cd12151">
    <property type="entry name" value="F1-ATPase_gamma"/>
    <property type="match status" value="1"/>
</dbReference>
<dbReference type="InterPro" id="IPR000131">
    <property type="entry name" value="ATP_synth_F1_gsu"/>
</dbReference>
<evidence type="ECO:0000256" key="4">
    <source>
        <dbReference type="ARBA" id="ARBA00011648"/>
    </source>
</evidence>
<keyword evidence="8 12" id="KW-0406">Ion transport</keyword>
<dbReference type="AlphaFoldDB" id="M1M0E2"/>
<dbReference type="HOGENOM" id="CLU_050669_0_1_4"/>
<dbReference type="PANTHER" id="PTHR11693:SF22">
    <property type="entry name" value="ATP SYNTHASE SUBUNIT GAMMA, MITOCHONDRIAL"/>
    <property type="match status" value="1"/>
</dbReference>
<dbReference type="GO" id="GO:0016787">
    <property type="term" value="F:hydrolase activity"/>
    <property type="evidence" value="ECO:0007669"/>
    <property type="project" value="UniProtKB-KW"/>
</dbReference>
<evidence type="ECO:0000256" key="12">
    <source>
        <dbReference type="HAMAP-Rule" id="MF_00815"/>
    </source>
</evidence>
<dbReference type="SUPFAM" id="SSF52943">
    <property type="entry name" value="ATP synthase (F1-ATPase), gamma subunit"/>
    <property type="match status" value="1"/>
</dbReference>
<accession>M1M0E2</accession>
<evidence type="ECO:0000256" key="10">
    <source>
        <dbReference type="ARBA" id="ARBA00023196"/>
    </source>
</evidence>
<comment type="function">
    <text evidence="1 12">Produces ATP from ADP in the presence of a proton gradient across the membrane. The gamma chain is believed to be important in regulating ATPase activity and the flow of protons through the CF(0) complex.</text>
</comment>
<dbReference type="GO" id="GO:0042777">
    <property type="term" value="P:proton motive force-driven plasma membrane ATP synthesis"/>
    <property type="evidence" value="ECO:0007669"/>
    <property type="project" value="UniProtKB-UniRule"/>
</dbReference>
<dbReference type="Gene3D" id="3.40.1380.10">
    <property type="match status" value="1"/>
</dbReference>
<dbReference type="Gene3D" id="1.10.287.80">
    <property type="entry name" value="ATP synthase, gamma subunit, helix hairpin domain"/>
    <property type="match status" value="2"/>
</dbReference>
<keyword evidence="13" id="KW-0378">Hydrolase</keyword>
<dbReference type="KEGG" id="kga:ST1E_0295"/>
<evidence type="ECO:0000256" key="1">
    <source>
        <dbReference type="ARBA" id="ARBA00003456"/>
    </source>
</evidence>
<keyword evidence="11 12" id="KW-0066">ATP synthesis</keyword>
<dbReference type="GO" id="GO:0046933">
    <property type="term" value="F:proton-transporting ATP synthase activity, rotational mechanism"/>
    <property type="evidence" value="ECO:0007669"/>
    <property type="project" value="UniProtKB-UniRule"/>
</dbReference>
<dbReference type="OrthoDB" id="9812769at2"/>
<gene>
    <name evidence="12" type="primary">atpG</name>
    <name evidence="13" type="ORF">ST1E_0295</name>
</gene>
<name>M1M0E2_9PROT</name>
<reference evidence="13 14" key="1">
    <citation type="journal article" date="2013" name="Genome Biol. Evol.">
        <title>Genome evolution and phylogenomic analysis of candidatus kinetoplastibacterium, the betaproteobacterial endosymbionts of strigomonas and angomonas.</title>
        <authorList>
            <person name="Alves J.M."/>
            <person name="Serrano M.G."/>
            <person name="Maia da Silva F."/>
            <person name="Voegtly L.J."/>
            <person name="Matveyev A.V."/>
            <person name="Teixeira M.M."/>
            <person name="Camargo E.P."/>
            <person name="Buck G.A."/>
        </authorList>
    </citation>
    <scope>NUCLEOTIDE SEQUENCE [LARGE SCALE GENOMIC DNA]</scope>
    <source>
        <strain evidence="13 14">TCC219</strain>
    </source>
</reference>
<dbReference type="FunFam" id="1.10.287.80:FF:000005">
    <property type="entry name" value="ATP synthase gamma chain"/>
    <property type="match status" value="1"/>
</dbReference>
<dbReference type="eggNOG" id="COG0224">
    <property type="taxonomic scope" value="Bacteria"/>
</dbReference>
<organism evidence="13 14">
    <name type="scientific">Candidatus Kinetoplastidibacterium galati TCC219</name>
    <dbReference type="NCBI Taxonomy" id="1208921"/>
    <lineage>
        <taxon>Bacteria</taxon>
        <taxon>Pseudomonadati</taxon>
        <taxon>Pseudomonadota</taxon>
        <taxon>Betaproteobacteria</taxon>
        <taxon>Candidatus Kinetoplastidibacterium</taxon>
    </lineage>
</organism>
<keyword evidence="9 12" id="KW-0472">Membrane</keyword>
<dbReference type="GO" id="GO:0005886">
    <property type="term" value="C:plasma membrane"/>
    <property type="evidence" value="ECO:0007669"/>
    <property type="project" value="UniProtKB-SubCell"/>
</dbReference>
<keyword evidence="7 12" id="KW-0375">Hydrogen ion transport</keyword>
<dbReference type="PANTHER" id="PTHR11693">
    <property type="entry name" value="ATP SYNTHASE GAMMA CHAIN"/>
    <property type="match status" value="1"/>
</dbReference>
<evidence type="ECO:0000256" key="8">
    <source>
        <dbReference type="ARBA" id="ARBA00023065"/>
    </source>
</evidence>
<keyword evidence="6 12" id="KW-1003">Cell membrane</keyword>
<evidence type="ECO:0000256" key="6">
    <source>
        <dbReference type="ARBA" id="ARBA00022475"/>
    </source>
</evidence>
<dbReference type="InterPro" id="IPR035968">
    <property type="entry name" value="ATP_synth_F1_ATPase_gsu"/>
</dbReference>
<comment type="subcellular location">
    <subcellularLocation>
        <location evidence="12">Cell membrane</location>
        <topology evidence="12">Peripheral membrane protein</topology>
    </subcellularLocation>
    <subcellularLocation>
        <location evidence="2">Membrane</location>
        <topology evidence="2">Peripheral membrane protein</topology>
    </subcellularLocation>
</comment>
<keyword evidence="10 12" id="KW-0139">CF(1)</keyword>
<keyword evidence="14" id="KW-1185">Reference proteome</keyword>
<dbReference type="PRINTS" id="PR00126">
    <property type="entry name" value="ATPASEGAMMA"/>
</dbReference>
<sequence>MPGIKEIRSKIKSVQSTRKITRAMEMVAASKMRKAQDRMKIFRPYASNMRRMAVHLMQGNPEYSHPYLNERKVSSVGIILVSTDKGLCGGMNTNISRLVLSKIKEFSKDNIEVYTSAFGQKGLNLLTRIGSNLLSQETQLGDVPDIGKLSPVMDVQLKSYMDGKIDSLYIASTRFVNTMKQEPVFSRLLPLSENLEDPYYENDNKTHITDTKADTKVYNWDYIYEPDSRTVIDNLLDRYVDCLLYQAVVENMASEQSARMVAMKAASDNAKRVIDDLQMVYNKNRQTAITKEISEIVSGASAV</sequence>
<dbReference type="RefSeq" id="WP_015389264.1">
    <property type="nucleotide sequence ID" value="NC_020284.1"/>
</dbReference>
<evidence type="ECO:0000256" key="3">
    <source>
        <dbReference type="ARBA" id="ARBA00007681"/>
    </source>
</evidence>
<evidence type="ECO:0000256" key="11">
    <source>
        <dbReference type="ARBA" id="ARBA00023310"/>
    </source>
</evidence>
<dbReference type="HAMAP" id="MF_00815">
    <property type="entry name" value="ATP_synth_gamma_bact"/>
    <property type="match status" value="1"/>
</dbReference>
<evidence type="ECO:0000313" key="13">
    <source>
        <dbReference type="EMBL" id="AGF48779.1"/>
    </source>
</evidence>
<comment type="similarity">
    <text evidence="3 12">Belongs to the ATPase gamma chain family.</text>
</comment>
<dbReference type="EMBL" id="CP003806">
    <property type="protein sequence ID" value="AGF48779.1"/>
    <property type="molecule type" value="Genomic_DNA"/>
</dbReference>
<protein>
    <recommendedName>
        <fullName evidence="12">ATP synthase gamma chain</fullName>
    </recommendedName>
    <alternativeName>
        <fullName evidence="12">ATP synthase F1 sector gamma subunit</fullName>
    </alternativeName>
    <alternativeName>
        <fullName evidence="12">F-ATPase gamma subunit</fullName>
    </alternativeName>
</protein>
<dbReference type="Proteomes" id="UP000011658">
    <property type="component" value="Chromosome"/>
</dbReference>
<evidence type="ECO:0000256" key="7">
    <source>
        <dbReference type="ARBA" id="ARBA00022781"/>
    </source>
</evidence>
<keyword evidence="5 12" id="KW-0813">Transport</keyword>
<dbReference type="GO" id="GO:0005524">
    <property type="term" value="F:ATP binding"/>
    <property type="evidence" value="ECO:0007669"/>
    <property type="project" value="UniProtKB-UniRule"/>
</dbReference>
<dbReference type="GO" id="GO:0045259">
    <property type="term" value="C:proton-transporting ATP synthase complex"/>
    <property type="evidence" value="ECO:0007669"/>
    <property type="project" value="UniProtKB-KW"/>
</dbReference>
<dbReference type="NCBIfam" id="TIGR01146">
    <property type="entry name" value="ATPsyn_F1gamma"/>
    <property type="match status" value="1"/>
</dbReference>
<dbReference type="PROSITE" id="PS00153">
    <property type="entry name" value="ATPASE_GAMMA"/>
    <property type="match status" value="1"/>
</dbReference>
<dbReference type="InterPro" id="IPR023632">
    <property type="entry name" value="ATP_synth_F1_gsu_CS"/>
</dbReference>
<comment type="subunit">
    <text evidence="4 12">F-type ATPases have 2 components, CF(1) - the catalytic core - and CF(0) - the membrane proton channel. CF(1) has five subunits: alpha(3), beta(3), gamma(1), delta(1), epsilon(1). CF(0) has three main subunits: a, b and c.</text>
</comment>
<dbReference type="NCBIfam" id="NF004144">
    <property type="entry name" value="PRK05621.1-1"/>
    <property type="match status" value="1"/>
</dbReference>